<proteinExistence type="inferred from homology"/>
<comment type="similarity">
    <text evidence="1">Belongs to the replication factor A protein 1 family.</text>
</comment>
<dbReference type="GO" id="GO:0003677">
    <property type="term" value="F:DNA binding"/>
    <property type="evidence" value="ECO:0007669"/>
    <property type="project" value="UniProtKB-KW"/>
</dbReference>
<reference evidence="9" key="1">
    <citation type="journal article" date="2017" name="Nat. Commun.">
        <title>The asparagus genome sheds light on the origin and evolution of a young Y chromosome.</title>
        <authorList>
            <person name="Harkess A."/>
            <person name="Zhou J."/>
            <person name="Xu C."/>
            <person name="Bowers J.E."/>
            <person name="Van der Hulst R."/>
            <person name="Ayyampalayam S."/>
            <person name="Mercati F."/>
            <person name="Riccardi P."/>
            <person name="McKain M.R."/>
            <person name="Kakrana A."/>
            <person name="Tang H."/>
            <person name="Ray J."/>
            <person name="Groenendijk J."/>
            <person name="Arikit S."/>
            <person name="Mathioni S.M."/>
            <person name="Nakano M."/>
            <person name="Shan H."/>
            <person name="Telgmann-Rauber A."/>
            <person name="Kanno A."/>
            <person name="Yue Z."/>
            <person name="Chen H."/>
            <person name="Li W."/>
            <person name="Chen Y."/>
            <person name="Xu X."/>
            <person name="Zhang Y."/>
            <person name="Luo S."/>
            <person name="Chen H."/>
            <person name="Gao J."/>
            <person name="Mao Z."/>
            <person name="Pires J.C."/>
            <person name="Luo M."/>
            <person name="Kudrna D."/>
            <person name="Wing R.A."/>
            <person name="Meyers B.C."/>
            <person name="Yi K."/>
            <person name="Kong H."/>
            <person name="Lavrijsen P."/>
            <person name="Sunseri F."/>
            <person name="Falavigna A."/>
            <person name="Ye Y."/>
            <person name="Leebens-Mack J.H."/>
            <person name="Chen G."/>
        </authorList>
    </citation>
    <scope>NUCLEOTIDE SEQUENCE [LARGE SCALE GENOMIC DNA]</scope>
    <source>
        <strain evidence="9">cv. DH0086</strain>
    </source>
</reference>
<evidence type="ECO:0000313" key="8">
    <source>
        <dbReference type="EMBL" id="ONK71064.1"/>
    </source>
</evidence>
<dbReference type="Pfam" id="PF08646">
    <property type="entry name" value="Rep_fac-A_C"/>
    <property type="match status" value="1"/>
</dbReference>
<feature type="domain" description="Replication factor A C-terminal" evidence="7">
    <location>
        <begin position="391"/>
        <end position="527"/>
    </location>
</feature>
<evidence type="ECO:0000313" key="9">
    <source>
        <dbReference type="Proteomes" id="UP000243459"/>
    </source>
</evidence>
<dbReference type="InterPro" id="IPR047192">
    <property type="entry name" value="Euk_RPA1_DBD_C"/>
</dbReference>
<dbReference type="GO" id="GO:0008270">
    <property type="term" value="F:zinc ion binding"/>
    <property type="evidence" value="ECO:0007669"/>
    <property type="project" value="UniProtKB-KW"/>
</dbReference>
<evidence type="ECO:0000256" key="4">
    <source>
        <dbReference type="ARBA" id="ARBA00022833"/>
    </source>
</evidence>
<feature type="compositionally biased region" description="Polar residues" evidence="6">
    <location>
        <begin position="538"/>
        <end position="552"/>
    </location>
</feature>
<feature type="region of interest" description="Disordered" evidence="6">
    <location>
        <begin position="538"/>
        <end position="581"/>
    </location>
</feature>
<keyword evidence="2" id="KW-0479">Metal-binding</keyword>
<evidence type="ECO:0000256" key="3">
    <source>
        <dbReference type="ARBA" id="ARBA00022771"/>
    </source>
</evidence>
<evidence type="ECO:0000256" key="1">
    <source>
        <dbReference type="ARBA" id="ARBA00005690"/>
    </source>
</evidence>
<dbReference type="SUPFAM" id="SSF50249">
    <property type="entry name" value="Nucleic acid-binding proteins"/>
    <property type="match status" value="1"/>
</dbReference>
<organism evidence="8 9">
    <name type="scientific">Asparagus officinalis</name>
    <name type="common">Garden asparagus</name>
    <dbReference type="NCBI Taxonomy" id="4686"/>
    <lineage>
        <taxon>Eukaryota</taxon>
        <taxon>Viridiplantae</taxon>
        <taxon>Streptophyta</taxon>
        <taxon>Embryophyta</taxon>
        <taxon>Tracheophyta</taxon>
        <taxon>Spermatophyta</taxon>
        <taxon>Magnoliopsida</taxon>
        <taxon>Liliopsida</taxon>
        <taxon>Asparagales</taxon>
        <taxon>Asparagaceae</taxon>
        <taxon>Asparagoideae</taxon>
        <taxon>Asparagus</taxon>
    </lineage>
</organism>
<gene>
    <name evidence="8" type="ORF">A4U43_C04F4330</name>
</gene>
<keyword evidence="3" id="KW-0863">Zinc-finger</keyword>
<dbReference type="InterPro" id="IPR013955">
    <property type="entry name" value="Rep_factor-A_C"/>
</dbReference>
<evidence type="ECO:0000256" key="6">
    <source>
        <dbReference type="SAM" id="MobiDB-lite"/>
    </source>
</evidence>
<sequence length="581" mass="66767">MTPLETNTAAGSLRIKNKKVASTVDHFTLTTEQVTKHKERANKRKVEQEPEKISKRNAKKRLEYEPIAGKQNNKSLHEKERQSLAKDKEIICNSIFDGMDSTVEEYNVNLRILKLWCGQLHGAGSMQSMVFSAKDEKGSCRQGFVPIGLAEHWKSIINEGSSYAISRVSIIDCNNYVKLIDHKHQTFTERTTSMPLSDTDIPLEPLYNFQKLDIIQQIEKDDDIHQPTEAIKTEILKDVLTLVIDVRPPTTRHTKKKLIHFAEVFMTDETIFPKVCVLTIWKEEYERTKIFTLPFKKQFVLLASDLKGNNFRGRYGLQTCMFTRFKIEPENMPESRLLLKEVTDKTNQIQATYGEISRFSELYCKTPEVIYTISQLRALTSSPPIPGKDLYYTIRATISRIYTELSMTYRACAMCPKRMKYEVSDQYGCPNPSCANRQGNTTSRYKITIDIKDDTDRLNLVIFNHDAEKIIHISAPELENLKLEDNGLCKIHNLITKAHGKEFKFAFRHDYTNHKYSLKGQYTVSSLDWSPRAFNPMRNTGQALEESTTSYKSSDKEADSTDNDEIKHNVVSDSEFAEGTQ</sequence>
<evidence type="ECO:0000259" key="7">
    <source>
        <dbReference type="Pfam" id="PF08646"/>
    </source>
</evidence>
<dbReference type="Gramene" id="ONK71064">
    <property type="protein sequence ID" value="ONK71064"/>
    <property type="gene ID" value="A4U43_C04F4330"/>
</dbReference>
<dbReference type="PANTHER" id="PTHR47165:SF4">
    <property type="entry name" value="OS03G0429900 PROTEIN"/>
    <property type="match status" value="1"/>
</dbReference>
<keyword evidence="9" id="KW-1185">Reference proteome</keyword>
<evidence type="ECO:0000256" key="5">
    <source>
        <dbReference type="ARBA" id="ARBA00023125"/>
    </source>
</evidence>
<dbReference type="AlphaFoldDB" id="A0A5P1EYW3"/>
<dbReference type="PANTHER" id="PTHR47165">
    <property type="entry name" value="OS03G0429900 PROTEIN"/>
    <property type="match status" value="1"/>
</dbReference>
<dbReference type="InterPro" id="IPR012340">
    <property type="entry name" value="NA-bd_OB-fold"/>
</dbReference>
<evidence type="ECO:0000256" key="2">
    <source>
        <dbReference type="ARBA" id="ARBA00022723"/>
    </source>
</evidence>
<feature type="compositionally biased region" description="Basic and acidic residues" evidence="6">
    <location>
        <begin position="44"/>
        <end position="60"/>
    </location>
</feature>
<dbReference type="Gene3D" id="2.40.50.140">
    <property type="entry name" value="Nucleic acid-binding proteins"/>
    <property type="match status" value="1"/>
</dbReference>
<accession>A0A5P1EYW3</accession>
<keyword evidence="5" id="KW-0238">DNA-binding</keyword>
<name>A0A5P1EYW3_ASPOF</name>
<feature type="compositionally biased region" description="Basic and acidic residues" evidence="6">
    <location>
        <begin position="553"/>
        <end position="570"/>
    </location>
</feature>
<dbReference type="EMBL" id="CM007384">
    <property type="protein sequence ID" value="ONK71064.1"/>
    <property type="molecule type" value="Genomic_DNA"/>
</dbReference>
<dbReference type="Proteomes" id="UP000243459">
    <property type="component" value="Chromosome 4"/>
</dbReference>
<protein>
    <recommendedName>
        <fullName evidence="7">Replication factor A C-terminal domain-containing protein</fullName>
    </recommendedName>
</protein>
<dbReference type="CDD" id="cd04476">
    <property type="entry name" value="RPA1_DBD_C"/>
    <property type="match status" value="1"/>
</dbReference>
<keyword evidence="4" id="KW-0862">Zinc</keyword>
<feature type="region of interest" description="Disordered" evidence="6">
    <location>
        <begin position="33"/>
        <end position="60"/>
    </location>
</feature>